<keyword evidence="3" id="KW-0688">Ribosomal frameshifting</keyword>
<dbReference type="PANTHER" id="PTHR10279">
    <property type="entry name" value="ORNITHINE DECARBOXYLASE ANTIZYME"/>
    <property type="match status" value="1"/>
</dbReference>
<sequence>MTLRAIQAITNTENFGPKTEEKEEMPSISTSNINLLNAQVLDRFQRTPTSAKLPFMQRQLTKTVNGHRGHVYSCISRCILKDTAYVWVLGLSGVPDEPHAVNVSDSRTEGNGVGVLKEPPVNARIQGDAPTGNRNLPSGDISKVLADEAQGASSLCFKVTLSENVEVVWETLLVGDRLFVEIPSGILPAGSKESFVTLLEYAEEVLKCAHVIVCFKKGRTDRACLIRTFMFLGFVSVAPGNPLIPRAGDLHFMAYTIDADDDDDEDDEECSTSEGEESGFSCEE</sequence>
<organism evidence="5">
    <name type="scientific">Capitella teleta</name>
    <name type="common">Polychaete worm</name>
    <dbReference type="NCBI Taxonomy" id="283909"/>
    <lineage>
        <taxon>Eukaryota</taxon>
        <taxon>Metazoa</taxon>
        <taxon>Spiralia</taxon>
        <taxon>Lophotrochozoa</taxon>
        <taxon>Annelida</taxon>
        <taxon>Polychaeta</taxon>
        <taxon>Sedentaria</taxon>
        <taxon>Scolecida</taxon>
        <taxon>Capitellidae</taxon>
        <taxon>Capitella</taxon>
    </lineage>
</organism>
<evidence type="ECO:0000256" key="2">
    <source>
        <dbReference type="ARBA" id="ARBA00017712"/>
    </source>
</evidence>
<proteinExistence type="inferred from homology"/>
<dbReference type="AlphaFoldDB" id="R7VI46"/>
<feature type="region of interest" description="Disordered" evidence="4">
    <location>
        <begin position="260"/>
        <end position="284"/>
    </location>
</feature>
<evidence type="ECO:0000256" key="3">
    <source>
        <dbReference type="ARBA" id="ARBA00022758"/>
    </source>
</evidence>
<comment type="similarity">
    <text evidence="1">Belongs to the ODC antizyme family.</text>
</comment>
<dbReference type="OMA" id="LCCEHVI"/>
<dbReference type="GO" id="GO:0075523">
    <property type="term" value="P:viral translational frameshifting"/>
    <property type="evidence" value="ECO:0007669"/>
    <property type="project" value="UniProtKB-KW"/>
</dbReference>
<dbReference type="OrthoDB" id="5959761at2759"/>
<gene>
    <name evidence="5" type="ORF">CAPTEDRAFT_218989</name>
</gene>
<reference evidence="6" key="3">
    <citation type="submission" date="2015-06" db="UniProtKB">
        <authorList>
            <consortium name="EnsemblMetazoa"/>
        </authorList>
    </citation>
    <scope>IDENTIFICATION</scope>
</reference>
<dbReference type="EMBL" id="AMQN01003837">
    <property type="status" value="NOT_ANNOTATED_CDS"/>
    <property type="molecule type" value="Genomic_DNA"/>
</dbReference>
<dbReference type="InterPro" id="IPR016181">
    <property type="entry name" value="Acyl_CoA_acyltransferase"/>
</dbReference>
<dbReference type="HOGENOM" id="CLU_085486_1_0_1"/>
<dbReference type="EMBL" id="KB292015">
    <property type="protein sequence ID" value="ELU18279.1"/>
    <property type="molecule type" value="Genomic_DNA"/>
</dbReference>
<evidence type="ECO:0000313" key="6">
    <source>
        <dbReference type="EnsemblMetazoa" id="CapteP218989"/>
    </source>
</evidence>
<reference evidence="7" key="1">
    <citation type="submission" date="2012-12" db="EMBL/GenBank/DDBJ databases">
        <authorList>
            <person name="Hellsten U."/>
            <person name="Grimwood J."/>
            <person name="Chapman J.A."/>
            <person name="Shapiro H."/>
            <person name="Aerts A."/>
            <person name="Otillar R.P."/>
            <person name="Terry A.Y."/>
            <person name="Boore J.L."/>
            <person name="Simakov O."/>
            <person name="Marletaz F."/>
            <person name="Cho S.-J."/>
            <person name="Edsinger-Gonzales E."/>
            <person name="Havlak P."/>
            <person name="Kuo D.-H."/>
            <person name="Larsson T."/>
            <person name="Lv J."/>
            <person name="Arendt D."/>
            <person name="Savage R."/>
            <person name="Osoegawa K."/>
            <person name="de Jong P."/>
            <person name="Lindberg D.R."/>
            <person name="Seaver E.C."/>
            <person name="Weisblat D.A."/>
            <person name="Putnam N.H."/>
            <person name="Grigoriev I.V."/>
            <person name="Rokhsar D.S."/>
        </authorList>
    </citation>
    <scope>NUCLEOTIDE SEQUENCE</scope>
    <source>
        <strain evidence="7">I ESC-2004</strain>
    </source>
</reference>
<reference evidence="5 7" key="2">
    <citation type="journal article" date="2013" name="Nature">
        <title>Insights into bilaterian evolution from three spiralian genomes.</title>
        <authorList>
            <person name="Simakov O."/>
            <person name="Marletaz F."/>
            <person name="Cho S.J."/>
            <person name="Edsinger-Gonzales E."/>
            <person name="Havlak P."/>
            <person name="Hellsten U."/>
            <person name="Kuo D.H."/>
            <person name="Larsson T."/>
            <person name="Lv J."/>
            <person name="Arendt D."/>
            <person name="Savage R."/>
            <person name="Osoegawa K."/>
            <person name="de Jong P."/>
            <person name="Grimwood J."/>
            <person name="Chapman J.A."/>
            <person name="Shapiro H."/>
            <person name="Aerts A."/>
            <person name="Otillar R.P."/>
            <person name="Terry A.Y."/>
            <person name="Boore J.L."/>
            <person name="Grigoriev I.V."/>
            <person name="Lindberg D.R."/>
            <person name="Seaver E.C."/>
            <person name="Weisblat D.A."/>
            <person name="Putnam N.H."/>
            <person name="Rokhsar D.S."/>
        </authorList>
    </citation>
    <scope>NUCLEOTIDE SEQUENCE</scope>
    <source>
        <strain evidence="5 7">I ESC-2004</strain>
    </source>
</reference>
<dbReference type="EnsemblMetazoa" id="CapteT218989">
    <property type="protein sequence ID" value="CapteP218989"/>
    <property type="gene ID" value="CapteG218989"/>
</dbReference>
<dbReference type="STRING" id="283909.R7VI46"/>
<dbReference type="SUPFAM" id="SSF55729">
    <property type="entry name" value="Acyl-CoA N-acyltransferases (Nat)"/>
    <property type="match status" value="1"/>
</dbReference>
<dbReference type="InterPro" id="IPR038581">
    <property type="entry name" value="ODC_AZ_sf"/>
</dbReference>
<dbReference type="Gene3D" id="3.40.630.60">
    <property type="match status" value="1"/>
</dbReference>
<protein>
    <recommendedName>
        <fullName evidence="2">Ornithine decarboxylase antizyme</fullName>
    </recommendedName>
</protein>
<evidence type="ECO:0000256" key="1">
    <source>
        <dbReference type="ARBA" id="ARBA00008796"/>
    </source>
</evidence>
<name>R7VI46_CAPTE</name>
<dbReference type="GO" id="GO:0005737">
    <property type="term" value="C:cytoplasm"/>
    <property type="evidence" value="ECO:0007669"/>
    <property type="project" value="TreeGrafter"/>
</dbReference>
<evidence type="ECO:0000256" key="4">
    <source>
        <dbReference type="SAM" id="MobiDB-lite"/>
    </source>
</evidence>
<dbReference type="Pfam" id="PF02100">
    <property type="entry name" value="ODC_AZ"/>
    <property type="match status" value="1"/>
</dbReference>
<dbReference type="InterPro" id="IPR002993">
    <property type="entry name" value="ODC_AZ"/>
</dbReference>
<dbReference type="GO" id="GO:0005634">
    <property type="term" value="C:nucleus"/>
    <property type="evidence" value="ECO:0007669"/>
    <property type="project" value="TreeGrafter"/>
</dbReference>
<evidence type="ECO:0000313" key="7">
    <source>
        <dbReference type="Proteomes" id="UP000014760"/>
    </source>
</evidence>
<accession>R7VI46</accession>
<evidence type="ECO:0000313" key="5">
    <source>
        <dbReference type="EMBL" id="ELU18279.1"/>
    </source>
</evidence>
<dbReference type="Proteomes" id="UP000014760">
    <property type="component" value="Unassembled WGS sequence"/>
</dbReference>
<dbReference type="GO" id="GO:0045732">
    <property type="term" value="P:positive regulation of protein catabolic process"/>
    <property type="evidence" value="ECO:0007669"/>
    <property type="project" value="TreeGrafter"/>
</dbReference>
<dbReference type="GO" id="GO:0008073">
    <property type="term" value="F:ornithine decarboxylase inhibitor activity"/>
    <property type="evidence" value="ECO:0007669"/>
    <property type="project" value="InterPro"/>
</dbReference>
<dbReference type="PANTHER" id="PTHR10279:SF10">
    <property type="entry name" value="ORNITHINE DECARBOXYLASE ANTIZYME"/>
    <property type="match status" value="1"/>
</dbReference>
<keyword evidence="7" id="KW-1185">Reference proteome</keyword>